<evidence type="ECO:0000256" key="1">
    <source>
        <dbReference type="ARBA" id="ARBA00004141"/>
    </source>
</evidence>
<keyword evidence="6 14" id="KW-0547">Nucleotide-binding</keyword>
<dbReference type="Pfam" id="PF13246">
    <property type="entry name" value="Cation_ATPase"/>
    <property type="match status" value="1"/>
</dbReference>
<dbReference type="Pfam" id="PF00122">
    <property type="entry name" value="E1-E2_ATPase"/>
    <property type="match status" value="1"/>
</dbReference>
<feature type="binding site" evidence="14">
    <location>
        <position position="1076"/>
    </location>
    <ligand>
        <name>ATP</name>
        <dbReference type="ChEBI" id="CHEBI:30616"/>
    </ligand>
</feature>
<dbReference type="EMBL" id="PYSW02000024">
    <property type="protein sequence ID" value="KAG2382442.1"/>
    <property type="molecule type" value="Genomic_DNA"/>
</dbReference>
<keyword evidence="8 15" id="KW-0460">Magnesium</keyword>
<feature type="binding site" evidence="14">
    <location>
        <position position="660"/>
    </location>
    <ligand>
        <name>ATP</name>
        <dbReference type="ChEBI" id="CHEBI:30616"/>
    </ligand>
</feature>
<dbReference type="Gene3D" id="3.40.1110.10">
    <property type="entry name" value="Calcium-transporting ATPase, cytoplasmic domain N"/>
    <property type="match status" value="1"/>
</dbReference>
<dbReference type="SUPFAM" id="SSF56784">
    <property type="entry name" value="HAD-like"/>
    <property type="match status" value="1"/>
</dbReference>
<evidence type="ECO:0000256" key="14">
    <source>
        <dbReference type="PIRSR" id="PIRSR606539-2"/>
    </source>
</evidence>
<feature type="binding site" evidence="14">
    <location>
        <position position="1075"/>
    </location>
    <ligand>
        <name>ATP</name>
        <dbReference type="ChEBI" id="CHEBI:30616"/>
    </ligand>
</feature>
<dbReference type="SFLD" id="SFLDS00003">
    <property type="entry name" value="Haloacid_Dehalogenase"/>
    <property type="match status" value="1"/>
</dbReference>
<dbReference type="Proteomes" id="UP000816034">
    <property type="component" value="Unassembled WGS sequence"/>
</dbReference>
<evidence type="ECO:0000259" key="19">
    <source>
        <dbReference type="Pfam" id="PF16209"/>
    </source>
</evidence>
<feature type="region of interest" description="Disordered" evidence="17">
    <location>
        <begin position="173"/>
        <end position="196"/>
    </location>
</feature>
<feature type="active site" description="4-aspartylphosphate intermediate" evidence="13">
    <location>
        <position position="658"/>
    </location>
</feature>
<evidence type="ECO:0000256" key="10">
    <source>
        <dbReference type="ARBA" id="ARBA00022989"/>
    </source>
</evidence>
<dbReference type="PANTHER" id="PTHR24092">
    <property type="entry name" value="PROBABLE PHOSPHOLIPID-TRANSPORTING ATPASE"/>
    <property type="match status" value="1"/>
</dbReference>
<feature type="compositionally biased region" description="Polar residues" evidence="17">
    <location>
        <begin position="179"/>
        <end position="196"/>
    </location>
</feature>
<dbReference type="SUPFAM" id="SSF81660">
    <property type="entry name" value="Metal cation-transporting ATPase, ATP-binding domain N"/>
    <property type="match status" value="1"/>
</dbReference>
<keyword evidence="7 14" id="KW-0067">ATP-binding</keyword>
<feature type="binding site" evidence="14">
    <location>
        <position position="658"/>
    </location>
    <ligand>
        <name>ATP</name>
        <dbReference type="ChEBI" id="CHEBI:30616"/>
    </ligand>
</feature>
<comment type="catalytic activity">
    <reaction evidence="12 16">
        <text>ATP + H2O + phospholipidSide 1 = ADP + phosphate + phospholipidSide 2.</text>
        <dbReference type="EC" id="7.6.2.1"/>
    </reaction>
</comment>
<accession>A0AA88KIP8</accession>
<keyword evidence="22" id="KW-1185">Reference proteome</keyword>
<feature type="binding site" evidence="15">
    <location>
        <position position="660"/>
    </location>
    <ligand>
        <name>Mg(2+)</name>
        <dbReference type="ChEBI" id="CHEBI:18420"/>
    </ligand>
</feature>
<feature type="binding site" evidence="14">
    <location>
        <position position="955"/>
    </location>
    <ligand>
        <name>ATP</name>
        <dbReference type="ChEBI" id="CHEBI:30616"/>
    </ligand>
</feature>
<evidence type="ECO:0000256" key="12">
    <source>
        <dbReference type="ARBA" id="ARBA00034036"/>
    </source>
</evidence>
<comment type="similarity">
    <text evidence="3 16">Belongs to the cation transport ATPase (P-type) (TC 3.A.3) family. Type IV subfamily.</text>
</comment>
<dbReference type="InterPro" id="IPR023299">
    <property type="entry name" value="ATPase_P-typ_cyto_dom_N"/>
</dbReference>
<evidence type="ECO:0000256" key="6">
    <source>
        <dbReference type="ARBA" id="ARBA00022741"/>
    </source>
</evidence>
<sequence length="1373" mass="156178">MPQQHLALSDHQIKKHNPLDEREGTDHCTSHCSTSNIATADCNFGPPQDRIVQQDMLLTNFFDSKMLDVNNENTDVVTKHQTSATKQTSPLIAQPIEDSLHAVDEVIMEEDRVIKPSDRILVENSKEVEVMECSNSLTTISQVVKQKFNSIRERFSINPKLLFPTPMVGDFSDDEDDNSQFMKTSSQHPPNEKNNNMMEISVASQKSLEEAKENPEIQREKQFETIYLNNREKNRQTRKHKWPTNYVRTTKYTLITFLPQNLFEQFRKAINIYNLIAVIAVLIPDISPIFPPAAVLPLTFIVLLQMAKDAYEDFQRHRQDLKANNETCRVVRDGILQEIKVKQVEIGDFVCVSRDESFPADLLCVYSSRGDNLCYIETAHLDGESNLKIRRPVTKILFGGSKTEINNDSAAFAELNHNSASSEQQKFINSRLSEIKGKLKIEIANKNLDVFEGTASVQHEFSSTSTVPSEISKESHSNETSAIVKETLAMENLLLRGCTLKNTNFIYGIAIYVGKDTKILNNTKENRVKRNALEITINKILAILVVFQQVICAIVAGIHGSFQESYILRAFYLKPLIVNSTSDGKASFVSVMSNWATIFILLNLIVNEALVIGFELIKSFQSWSIENDKKIRFGTFKAEVRTASMNQALSKIDVIFSDKTGTLTQNEMKYSDSYVDGVYYSERSNPGMMRSYLMKSQSLSNATSAHNSMFENEDSLQHHNTQDSHSFFLREFLLCLSLNNSVMVELDQSSQQIITDKTSTSPKYVYHGSSSDEIALLEAATSNGFILTQRTGNGLVIEEMGVSKFYEIIATFAFTSERKRMSVLVKHPDGKYVCYVKGADSVMMKRSKMSDQSDTSNNHHGLQIALQKFSVHGLRTLVCARRELSQNEVEQWLEGYTKASLSTKHRDRLLMHCATEIEKDLQILGCTAIEDKLQEHVAESIDYLKKAGLNIWVLTGDKTETAINIAYSTHVLHRNKSIEIRIRDATSYSHVKAKLKEALGFLEKNKNKNFEYALIIDSKSLDLVLQKYEKPFLRLVGIVRSAVCCRLKPLQKSTIVKLIEKHLSMTALAIGDGVNDVAMIQAASIGVGIKGKEGSQASRAADYALPRFKNLVRLLAVHGRNCCVRNADFLHFSLYKNFMIIMPQFYFIFYSAYSGTLIFDSWEQFIYMALFCFFQPITSGSCEYDLPEEVILQHPEIYDTLKKKHNNLFSMSSIFRWGFESIYHCTIIYYGILWSYAADGDVMENNDMVHSSDFYHLGKLIMTCLMSVITLRYMIEVKTWNLQIFFSIFGSYLFYFLFSACYSPVADIFGETGSYFIFYETFVSVKATLVSVLVIVVAILPNLLYKALRLNFFPHDYQQLLVEYNSKNKNHHE</sequence>
<feature type="binding site" evidence="14">
    <location>
        <position position="659"/>
    </location>
    <ligand>
        <name>ATP</name>
        <dbReference type="ChEBI" id="CHEBI:30616"/>
    </ligand>
</feature>
<keyword evidence="5 15" id="KW-0479">Metal-binding</keyword>
<dbReference type="InterPro" id="IPR044492">
    <property type="entry name" value="P_typ_ATPase_HD_dom"/>
</dbReference>
<dbReference type="PRINTS" id="PR00119">
    <property type="entry name" value="CATATPASE"/>
</dbReference>
<feature type="domain" description="P-type ATPase C-terminal" evidence="20">
    <location>
        <begin position="1099"/>
        <end position="1354"/>
    </location>
</feature>
<keyword evidence="10 16" id="KW-1133">Transmembrane helix</keyword>
<dbReference type="GO" id="GO:0000287">
    <property type="term" value="F:magnesium ion binding"/>
    <property type="evidence" value="ECO:0007669"/>
    <property type="project" value="UniProtKB-UniRule"/>
</dbReference>
<evidence type="ECO:0000256" key="17">
    <source>
        <dbReference type="SAM" id="MobiDB-lite"/>
    </source>
</evidence>
<evidence type="ECO:0000256" key="9">
    <source>
        <dbReference type="ARBA" id="ARBA00022967"/>
    </source>
</evidence>
<dbReference type="SUPFAM" id="SSF81665">
    <property type="entry name" value="Calcium ATPase, transmembrane domain M"/>
    <property type="match status" value="1"/>
</dbReference>
<feature type="binding site" evidence="14">
    <location>
        <position position="1046"/>
    </location>
    <ligand>
        <name>ATP</name>
        <dbReference type="ChEBI" id="CHEBI:30616"/>
    </ligand>
</feature>
<dbReference type="Pfam" id="PF16209">
    <property type="entry name" value="PhoLip_ATPase_N"/>
    <property type="match status" value="1"/>
</dbReference>
<dbReference type="InterPro" id="IPR032630">
    <property type="entry name" value="P_typ_ATPase_c"/>
</dbReference>
<feature type="domain" description="P-type ATPase N-terminal" evidence="19">
    <location>
        <begin position="226"/>
        <end position="291"/>
    </location>
</feature>
<evidence type="ECO:0000256" key="5">
    <source>
        <dbReference type="ARBA" id="ARBA00022723"/>
    </source>
</evidence>
<dbReference type="InterPro" id="IPR023298">
    <property type="entry name" value="ATPase_P-typ_TM_dom_sf"/>
</dbReference>
<feature type="transmembrane region" description="Helical" evidence="16">
    <location>
        <begin position="1257"/>
        <end position="1275"/>
    </location>
</feature>
<feature type="binding site" evidence="14">
    <location>
        <position position="837"/>
    </location>
    <ligand>
        <name>ATP</name>
        <dbReference type="ChEBI" id="CHEBI:30616"/>
    </ligand>
</feature>
<keyword evidence="4 16" id="KW-0812">Transmembrane</keyword>
<dbReference type="InterPro" id="IPR001757">
    <property type="entry name" value="P_typ_ATPase"/>
</dbReference>
<dbReference type="FunFam" id="3.40.50.1000:FF:000014">
    <property type="entry name" value="Phospholipid-transporting ATPase"/>
    <property type="match status" value="1"/>
</dbReference>
<dbReference type="Pfam" id="PF16212">
    <property type="entry name" value="PhoLip_ATPase_C"/>
    <property type="match status" value="1"/>
</dbReference>
<dbReference type="SFLD" id="SFLDF00027">
    <property type="entry name" value="p-type_atpase"/>
    <property type="match status" value="1"/>
</dbReference>
<dbReference type="InterPro" id="IPR059000">
    <property type="entry name" value="ATPase_P-type_domA"/>
</dbReference>
<feature type="transmembrane region" description="Helical" evidence="16">
    <location>
        <begin position="1134"/>
        <end position="1153"/>
    </location>
</feature>
<feature type="transmembrane region" description="Helical" evidence="16">
    <location>
        <begin position="1282"/>
        <end position="1305"/>
    </location>
</feature>
<feature type="binding site" evidence="14">
    <location>
        <position position="957"/>
    </location>
    <ligand>
        <name>ATP</name>
        <dbReference type="ChEBI" id="CHEBI:30616"/>
    </ligand>
</feature>
<dbReference type="SFLD" id="SFLDG00002">
    <property type="entry name" value="C1.7:_P-type_atpase_like"/>
    <property type="match status" value="1"/>
</dbReference>
<dbReference type="GO" id="GO:0045332">
    <property type="term" value="P:phospholipid translocation"/>
    <property type="evidence" value="ECO:0007669"/>
    <property type="project" value="TreeGrafter"/>
</dbReference>
<reference evidence="21 22" key="1">
    <citation type="journal article" date="2018" name="BMC Genomics">
        <title>The genome of Naegleria lovaniensis, the basis for a comparative approach to unravel pathogenicity factors of the human pathogenic amoeba N. fowleri.</title>
        <authorList>
            <person name="Liechti N."/>
            <person name="Schurch N."/>
            <person name="Bruggmann R."/>
            <person name="Wittwer M."/>
        </authorList>
    </citation>
    <scope>NUCLEOTIDE SEQUENCE [LARGE SCALE GENOMIC DNA]</scope>
    <source>
        <strain evidence="21 22">ATCC 30569</strain>
    </source>
</reference>
<protein>
    <recommendedName>
        <fullName evidence="16">Phospholipid-transporting ATPase</fullName>
        <ecNumber evidence="16">7.6.2.1</ecNumber>
    </recommendedName>
</protein>
<evidence type="ECO:0000256" key="13">
    <source>
        <dbReference type="PIRSR" id="PIRSR606539-1"/>
    </source>
</evidence>
<evidence type="ECO:0000256" key="15">
    <source>
        <dbReference type="PIRSR" id="PIRSR606539-3"/>
    </source>
</evidence>
<evidence type="ECO:0000256" key="2">
    <source>
        <dbReference type="ARBA" id="ARBA00004308"/>
    </source>
</evidence>
<feature type="binding site" evidence="14">
    <location>
        <position position="814"/>
    </location>
    <ligand>
        <name>ATP</name>
        <dbReference type="ChEBI" id="CHEBI:30616"/>
    </ligand>
</feature>
<dbReference type="EC" id="7.6.2.1" evidence="16"/>
<dbReference type="InterPro" id="IPR023214">
    <property type="entry name" value="HAD_sf"/>
</dbReference>
<evidence type="ECO:0000256" key="7">
    <source>
        <dbReference type="ARBA" id="ARBA00022840"/>
    </source>
</evidence>
<evidence type="ECO:0000259" key="20">
    <source>
        <dbReference type="Pfam" id="PF16212"/>
    </source>
</evidence>
<evidence type="ECO:0000256" key="3">
    <source>
        <dbReference type="ARBA" id="ARBA00008109"/>
    </source>
</evidence>
<evidence type="ECO:0000256" key="8">
    <source>
        <dbReference type="ARBA" id="ARBA00022842"/>
    </source>
</evidence>
<dbReference type="InterPro" id="IPR032631">
    <property type="entry name" value="P-type_ATPase_N"/>
</dbReference>
<gene>
    <name evidence="21" type="ORF">C9374_005644</name>
</gene>
<name>A0AA88KIP8_NAELO</name>
<feature type="binding site" evidence="15">
    <location>
        <position position="658"/>
    </location>
    <ligand>
        <name>Mg(2+)</name>
        <dbReference type="ChEBI" id="CHEBI:18420"/>
    </ligand>
</feature>
<dbReference type="NCBIfam" id="TIGR01652">
    <property type="entry name" value="ATPase-Plipid"/>
    <property type="match status" value="1"/>
</dbReference>
<feature type="binding site" evidence="15">
    <location>
        <position position="1076"/>
    </location>
    <ligand>
        <name>Mg(2+)</name>
        <dbReference type="ChEBI" id="CHEBI:18420"/>
    </ligand>
</feature>
<dbReference type="GO" id="GO:0005524">
    <property type="term" value="F:ATP binding"/>
    <property type="evidence" value="ECO:0007669"/>
    <property type="project" value="UniProtKB-UniRule"/>
</dbReference>
<feature type="domain" description="P-type ATPase A" evidence="18">
    <location>
        <begin position="325"/>
        <end position="401"/>
    </location>
</feature>
<dbReference type="GO" id="GO:0016887">
    <property type="term" value="F:ATP hydrolysis activity"/>
    <property type="evidence" value="ECO:0007669"/>
    <property type="project" value="InterPro"/>
</dbReference>
<comment type="subcellular location">
    <subcellularLocation>
        <location evidence="2">Endomembrane system</location>
    </subcellularLocation>
    <subcellularLocation>
        <location evidence="1 16">Membrane</location>
        <topology evidence="1 16">Multi-pass membrane protein</topology>
    </subcellularLocation>
</comment>
<dbReference type="GO" id="GO:0005886">
    <property type="term" value="C:plasma membrane"/>
    <property type="evidence" value="ECO:0007669"/>
    <property type="project" value="TreeGrafter"/>
</dbReference>
<keyword evidence="11 16" id="KW-0472">Membrane</keyword>
<keyword evidence="9 16" id="KW-1278">Translocase</keyword>
<evidence type="ECO:0000259" key="18">
    <source>
        <dbReference type="Pfam" id="PF00122"/>
    </source>
</evidence>
<dbReference type="PANTHER" id="PTHR24092:SF218">
    <property type="entry name" value="PHOSPHOLIPID-TRANSPORTING ATPASE"/>
    <property type="match status" value="1"/>
</dbReference>
<comment type="caution">
    <text evidence="16">Lacks conserved residue(s) required for the propagation of feature annotation.</text>
</comment>
<dbReference type="SUPFAM" id="SSF81653">
    <property type="entry name" value="Calcium ATPase, transduction domain A"/>
    <property type="match status" value="1"/>
</dbReference>
<evidence type="ECO:0000313" key="22">
    <source>
        <dbReference type="Proteomes" id="UP000816034"/>
    </source>
</evidence>
<dbReference type="NCBIfam" id="TIGR01494">
    <property type="entry name" value="ATPase_P-type"/>
    <property type="match status" value="1"/>
</dbReference>
<comment type="cofactor">
    <cofactor evidence="15">
        <name>Mg(2+)</name>
        <dbReference type="ChEBI" id="CHEBI:18420"/>
    </cofactor>
</comment>
<organism evidence="21 22">
    <name type="scientific">Naegleria lovaniensis</name>
    <name type="common">Amoeba</name>
    <dbReference type="NCBI Taxonomy" id="51637"/>
    <lineage>
        <taxon>Eukaryota</taxon>
        <taxon>Discoba</taxon>
        <taxon>Heterolobosea</taxon>
        <taxon>Tetramitia</taxon>
        <taxon>Eutetramitia</taxon>
        <taxon>Vahlkampfiidae</taxon>
        <taxon>Naegleria</taxon>
    </lineage>
</organism>
<dbReference type="Gene3D" id="2.70.150.10">
    <property type="entry name" value="Calcium-transporting ATPase, cytoplasmic transduction domain A"/>
    <property type="match status" value="1"/>
</dbReference>
<dbReference type="InterPro" id="IPR036412">
    <property type="entry name" value="HAD-like_sf"/>
</dbReference>
<dbReference type="InterPro" id="IPR006539">
    <property type="entry name" value="P-type_ATPase_IV"/>
</dbReference>
<evidence type="ECO:0000256" key="11">
    <source>
        <dbReference type="ARBA" id="ARBA00023136"/>
    </source>
</evidence>
<dbReference type="InterPro" id="IPR018303">
    <property type="entry name" value="ATPase_P-typ_P_site"/>
</dbReference>
<dbReference type="FunFam" id="3.40.50.1000:FF:000001">
    <property type="entry name" value="Phospholipid-transporting ATPase IC"/>
    <property type="match status" value="1"/>
</dbReference>
<evidence type="ECO:0000256" key="16">
    <source>
        <dbReference type="RuleBase" id="RU362033"/>
    </source>
</evidence>
<proteinExistence type="inferred from homology"/>
<dbReference type="RefSeq" id="XP_044548121.1">
    <property type="nucleotide sequence ID" value="XM_044695417.1"/>
</dbReference>
<feature type="binding site" evidence="14">
    <location>
        <position position="956"/>
    </location>
    <ligand>
        <name>ATP</name>
        <dbReference type="ChEBI" id="CHEBI:30616"/>
    </ligand>
</feature>
<comment type="caution">
    <text evidence="21">The sequence shown here is derived from an EMBL/GenBank/DDBJ whole genome shotgun (WGS) entry which is preliminary data.</text>
</comment>
<evidence type="ECO:0000313" key="21">
    <source>
        <dbReference type="EMBL" id="KAG2382442.1"/>
    </source>
</evidence>
<dbReference type="InterPro" id="IPR008250">
    <property type="entry name" value="ATPase_P-typ_transduc_dom_A_sf"/>
</dbReference>
<feature type="binding site" evidence="14">
    <location>
        <position position="773"/>
    </location>
    <ligand>
        <name>ATP</name>
        <dbReference type="ChEBI" id="CHEBI:30616"/>
    </ligand>
</feature>
<dbReference type="GO" id="GO:0140326">
    <property type="term" value="F:ATPase-coupled intramembrane lipid transporter activity"/>
    <property type="evidence" value="ECO:0007669"/>
    <property type="project" value="UniProtKB-EC"/>
</dbReference>
<dbReference type="Gene3D" id="3.40.50.1000">
    <property type="entry name" value="HAD superfamily/HAD-like"/>
    <property type="match status" value="1"/>
</dbReference>
<feature type="region of interest" description="Disordered" evidence="17">
    <location>
        <begin position="1"/>
        <end position="25"/>
    </location>
</feature>
<dbReference type="GeneID" id="68098099"/>
<feature type="binding site" evidence="14">
    <location>
        <position position="1052"/>
    </location>
    <ligand>
        <name>ATP</name>
        <dbReference type="ChEBI" id="CHEBI:30616"/>
    </ligand>
</feature>
<feature type="transmembrane region" description="Helical" evidence="16">
    <location>
        <begin position="1325"/>
        <end position="1345"/>
    </location>
</feature>
<feature type="binding site" evidence="15">
    <location>
        <position position="1072"/>
    </location>
    <ligand>
        <name>Mg(2+)</name>
        <dbReference type="ChEBI" id="CHEBI:18420"/>
    </ligand>
</feature>
<feature type="binding site" evidence="14">
    <location>
        <position position="875"/>
    </location>
    <ligand>
        <name>ATP</name>
        <dbReference type="ChEBI" id="CHEBI:30616"/>
    </ligand>
</feature>
<evidence type="ECO:0000256" key="4">
    <source>
        <dbReference type="ARBA" id="ARBA00022692"/>
    </source>
</evidence>
<dbReference type="PROSITE" id="PS00154">
    <property type="entry name" value="ATPASE_E1_E2"/>
    <property type="match status" value="1"/>
</dbReference>
<feature type="transmembrane region" description="Helical" evidence="16">
    <location>
        <begin position="1214"/>
        <end position="1237"/>
    </location>
</feature>